<name>A0A8X8XUE1_SALSN</name>
<organism evidence="12">
    <name type="scientific">Salvia splendens</name>
    <name type="common">Scarlet sage</name>
    <dbReference type="NCBI Taxonomy" id="180675"/>
    <lineage>
        <taxon>Eukaryota</taxon>
        <taxon>Viridiplantae</taxon>
        <taxon>Streptophyta</taxon>
        <taxon>Embryophyta</taxon>
        <taxon>Tracheophyta</taxon>
        <taxon>Spermatophyta</taxon>
        <taxon>Magnoliopsida</taxon>
        <taxon>eudicotyledons</taxon>
        <taxon>Gunneridae</taxon>
        <taxon>Pentapetalae</taxon>
        <taxon>asterids</taxon>
        <taxon>lamiids</taxon>
        <taxon>Lamiales</taxon>
        <taxon>Lamiaceae</taxon>
        <taxon>Nepetoideae</taxon>
        <taxon>Mentheae</taxon>
        <taxon>Salviinae</taxon>
        <taxon>Salvia</taxon>
        <taxon>Salvia subgen. Calosphace</taxon>
        <taxon>core Calosphace</taxon>
    </lineage>
</organism>
<keyword evidence="4 10" id="KW-0812">Transmembrane</keyword>
<dbReference type="Gene3D" id="1.25.40.10">
    <property type="entry name" value="Tetratricopeptide repeat domain"/>
    <property type="match status" value="1"/>
</dbReference>
<evidence type="ECO:0000256" key="4">
    <source>
        <dbReference type="ARBA" id="ARBA00022692"/>
    </source>
</evidence>
<dbReference type="Pfam" id="PF08263">
    <property type="entry name" value="LRRNT_2"/>
    <property type="match status" value="1"/>
</dbReference>
<evidence type="ECO:0000313" key="12">
    <source>
        <dbReference type="EMBL" id="KAG6418295.1"/>
    </source>
</evidence>
<dbReference type="Proteomes" id="UP000298416">
    <property type="component" value="Unassembled WGS sequence"/>
</dbReference>
<reference evidence="12" key="2">
    <citation type="submission" date="2020-08" db="EMBL/GenBank/DDBJ databases">
        <title>Plant Genome Project.</title>
        <authorList>
            <person name="Zhang R.-G."/>
        </authorList>
    </citation>
    <scope>NUCLEOTIDE SEQUENCE</scope>
    <source>
        <strain evidence="12">Huo1</strain>
        <tissue evidence="12">Leaf</tissue>
    </source>
</reference>
<keyword evidence="8 10" id="KW-0472">Membrane</keyword>
<dbReference type="InterPro" id="IPR013210">
    <property type="entry name" value="LRR_N_plant-typ"/>
</dbReference>
<evidence type="ECO:0000256" key="1">
    <source>
        <dbReference type="ARBA" id="ARBA00004167"/>
    </source>
</evidence>
<dbReference type="InterPro" id="IPR032675">
    <property type="entry name" value="LRR_dom_sf"/>
</dbReference>
<keyword evidence="7 10" id="KW-1133">Transmembrane helix</keyword>
<feature type="transmembrane region" description="Helical" evidence="10">
    <location>
        <begin position="55"/>
        <end position="73"/>
    </location>
</feature>
<dbReference type="PANTHER" id="PTHR36362">
    <property type="entry name" value="DNA-DIRECTED RNA POLYMERASE SUBUNIT BETA"/>
    <property type="match status" value="1"/>
</dbReference>
<evidence type="ECO:0000256" key="9">
    <source>
        <dbReference type="SAM" id="MobiDB-lite"/>
    </source>
</evidence>
<keyword evidence="5" id="KW-0732">Signal</keyword>
<comment type="subcellular location">
    <subcellularLocation>
        <location evidence="1">Membrane</location>
        <topology evidence="1">Single-pass membrane protein</topology>
    </subcellularLocation>
</comment>
<evidence type="ECO:0000256" key="2">
    <source>
        <dbReference type="ARBA" id="ARBA00022553"/>
    </source>
</evidence>
<evidence type="ECO:0000256" key="8">
    <source>
        <dbReference type="ARBA" id="ARBA00023136"/>
    </source>
</evidence>
<dbReference type="InterPro" id="IPR001611">
    <property type="entry name" value="Leu-rich_rpt"/>
</dbReference>
<dbReference type="AlphaFoldDB" id="A0A8X8XUE1"/>
<protein>
    <recommendedName>
        <fullName evidence="11">Leucine-rich repeat-containing N-terminal plant-type domain-containing protein</fullName>
    </recommendedName>
</protein>
<sequence length="884" mass="99324">MKTTHNLLEGTVSTRRPPHASENGSGGEEFADESKTRKHMSIAIRITNYLTRTGYLWPILVSAFVVVIIYSLVSRSLDFVPASSSSGISRLFFPVDAVESDFGALGVPWYILRLLVQLIASAEIIRQCCKSKHGKTVEWTPKDLLLGLEEFVSIYETRPIKNNMYGMGFDHSFGLWFITRWMKPDLMIESGAFKGHSTWVLRQAMPDTPILSITPRHPEKYLKKGPAYVDGNCTYFAGKDFVDFGSMDWERVLGKHGIQDPTRVLVFFDDHQNELKRLKQAVKAGFKHLVFEDNYDTGTGDHYSLRQICDQPYIRGGGHSCFRDSDEARIRYRRRKFWEKAVDTDELCGPGEAWWGVRGYMRDDFNHSNKAITYDEHFQNSRFVESVLDVYWEVPPVAGPSLTHQTRYEPARAPSPIVKDGRFALFQRLGLTRFEPSVFNGYTQMVYVQVPSKKTMKLKPLLLILLSLALSSSSAPLPNDAAALLHFKSKADLRNQLNFSPKSSSAFCKWKGVECSDSRAIRLIVEDVQLGGVFAPNSLSQLAELRLLSLQNNPLTGPIPDLSGLVNLKAIFLNRNYFSGAVPPSLYRLKTVDLFYNMLAGSIPASLNGLDRLYYLRLDFNRLNGSVPPLNQSSLQIFNVSHNELTGAIPVTPALSRFNSSSFSLNSGLCGEIIKKECRSDRPRYVRVVKETDSKSVGLCLRSTEAIQAIQALKRAYRSDPKSLPTHALRRLIKSDLTAALKELLRQDQCAIAAVVFSVIQSEYGADINAYSEMVVALARKGMTAEIDALVDRMEEEAPEGIVRGESRGLLRMVKPLIGAERKESTVRIYEMMKRSGMGSTWEVDEYLGRVLSKGLRRFGEGKLADEIDSELGRLYKGGIFVKS</sequence>
<evidence type="ECO:0000313" key="13">
    <source>
        <dbReference type="Proteomes" id="UP000298416"/>
    </source>
</evidence>
<dbReference type="SUPFAM" id="SSF52058">
    <property type="entry name" value="L domain-like"/>
    <property type="match status" value="1"/>
</dbReference>
<dbReference type="Gene3D" id="3.80.10.10">
    <property type="entry name" value="Ribonuclease Inhibitor"/>
    <property type="match status" value="2"/>
</dbReference>
<keyword evidence="13" id="KW-1185">Reference proteome</keyword>
<feature type="region of interest" description="Disordered" evidence="9">
    <location>
        <begin position="1"/>
        <end position="33"/>
    </location>
</feature>
<feature type="domain" description="Leucine-rich repeat-containing N-terminal plant-type" evidence="11">
    <location>
        <begin position="478"/>
        <end position="516"/>
    </location>
</feature>
<evidence type="ECO:0000256" key="5">
    <source>
        <dbReference type="ARBA" id="ARBA00022729"/>
    </source>
</evidence>
<evidence type="ECO:0000259" key="11">
    <source>
        <dbReference type="Pfam" id="PF08263"/>
    </source>
</evidence>
<keyword evidence="3" id="KW-0433">Leucine-rich repeat</keyword>
<proteinExistence type="predicted"/>
<comment type="caution">
    <text evidence="12">The sequence shown here is derived from an EMBL/GenBank/DDBJ whole genome shotgun (WGS) entry which is preliminary data.</text>
</comment>
<gene>
    <name evidence="12" type="ORF">SASPL_120497</name>
</gene>
<dbReference type="GO" id="GO:0016020">
    <property type="term" value="C:membrane"/>
    <property type="evidence" value="ECO:0007669"/>
    <property type="project" value="UniProtKB-SubCell"/>
</dbReference>
<dbReference type="GO" id="GO:0012505">
    <property type="term" value="C:endomembrane system"/>
    <property type="evidence" value="ECO:0007669"/>
    <property type="project" value="TreeGrafter"/>
</dbReference>
<feature type="compositionally biased region" description="Polar residues" evidence="9">
    <location>
        <begin position="1"/>
        <end position="14"/>
    </location>
</feature>
<accession>A0A8X8XUE1</accession>
<evidence type="ECO:0000256" key="10">
    <source>
        <dbReference type="SAM" id="Phobius"/>
    </source>
</evidence>
<dbReference type="EMBL" id="PNBA02000007">
    <property type="protein sequence ID" value="KAG6418295.1"/>
    <property type="molecule type" value="Genomic_DNA"/>
</dbReference>
<evidence type="ECO:0000256" key="6">
    <source>
        <dbReference type="ARBA" id="ARBA00022737"/>
    </source>
</evidence>
<evidence type="ECO:0000256" key="7">
    <source>
        <dbReference type="ARBA" id="ARBA00022989"/>
    </source>
</evidence>
<keyword evidence="6" id="KW-0677">Repeat</keyword>
<dbReference type="PROSITE" id="PS51450">
    <property type="entry name" value="LRR"/>
    <property type="match status" value="1"/>
</dbReference>
<dbReference type="InterPro" id="IPR011990">
    <property type="entry name" value="TPR-like_helical_dom_sf"/>
</dbReference>
<dbReference type="FunFam" id="3.80.10.10:FF:000722">
    <property type="entry name" value="Leucine-rich repeat receptor-like protein kinase"/>
    <property type="match status" value="1"/>
</dbReference>
<reference evidence="12" key="1">
    <citation type="submission" date="2018-01" db="EMBL/GenBank/DDBJ databases">
        <authorList>
            <person name="Mao J.F."/>
        </authorList>
    </citation>
    <scope>NUCLEOTIDE SEQUENCE</scope>
    <source>
        <strain evidence="12">Huo1</strain>
        <tissue evidence="12">Leaf</tissue>
    </source>
</reference>
<dbReference type="PANTHER" id="PTHR36362:SF1">
    <property type="entry name" value="DNA-DIRECTED RNA POLYMERASE SUBUNIT BETA"/>
    <property type="match status" value="1"/>
</dbReference>
<keyword evidence="2" id="KW-0597">Phosphoprotein</keyword>
<evidence type="ECO:0000256" key="3">
    <source>
        <dbReference type="ARBA" id="ARBA00022614"/>
    </source>
</evidence>